<accession>A0ABX5R9J4</accession>
<reference evidence="1 2" key="1">
    <citation type="journal article" date="2018" name="Genome Biol. Evol.">
        <title>Partnering With a Pest: Genomes of Hemlock Woolly Adelgid Symbionts Reveal Atypical Nutritional Provisioning Patterns in Dual-Obligate Bacteria.</title>
        <authorList>
            <person name="Weglarz K.M."/>
            <person name="Havill N.P."/>
            <person name="Burke G.R."/>
            <person name="von Dohlen C.D."/>
        </authorList>
    </citation>
    <scope>NUCLEOTIDE SEQUENCE [LARGE SCALE GENOMIC DNA]</scope>
    <source>
        <strain evidence="1 2">HWA_ENA</strain>
    </source>
</reference>
<name>A0ABX5R9J4_9PSED</name>
<proteinExistence type="predicted"/>
<keyword evidence="2" id="KW-1185">Reference proteome</keyword>
<evidence type="ECO:0000313" key="2">
    <source>
        <dbReference type="Proteomes" id="UP000288953"/>
    </source>
</evidence>
<dbReference type="EMBL" id="CP026512">
    <property type="protein sequence ID" value="QAX82096.1"/>
    <property type="molecule type" value="Genomic_DNA"/>
</dbReference>
<evidence type="ECO:0000313" key="1">
    <source>
        <dbReference type="EMBL" id="QAX82096.1"/>
    </source>
</evidence>
<gene>
    <name evidence="1" type="ORF">C3B55_00778</name>
</gene>
<organism evidence="1 2">
    <name type="scientific">Candidatus Pseudomonas adelgestsugas</name>
    <dbReference type="NCBI Taxonomy" id="1302376"/>
    <lineage>
        <taxon>Bacteria</taxon>
        <taxon>Pseudomonadati</taxon>
        <taxon>Pseudomonadota</taxon>
        <taxon>Gammaproteobacteria</taxon>
        <taxon>Pseudomonadales</taxon>
        <taxon>Pseudomonadaceae</taxon>
        <taxon>Pseudomonas</taxon>
    </lineage>
</organism>
<dbReference type="Proteomes" id="UP000288953">
    <property type="component" value="Chromosome"/>
</dbReference>
<protein>
    <submittedName>
        <fullName evidence="1">Uncharacterized protein</fullName>
    </submittedName>
</protein>
<sequence>MLFINQTTTCCLVTVLIYSVVGSKWLTYSEYFWCIASKMLKTRRMTKIA</sequence>